<dbReference type="AlphaFoldDB" id="A0AA88QWA4"/>
<keyword evidence="2" id="KW-1185">Reference proteome</keyword>
<dbReference type="PANTHER" id="PTHR10426">
    <property type="entry name" value="STRICTOSIDINE SYNTHASE-RELATED"/>
    <property type="match status" value="1"/>
</dbReference>
<dbReference type="Gene3D" id="2.120.10.30">
    <property type="entry name" value="TolB, C-terminal domain"/>
    <property type="match status" value="1"/>
</dbReference>
<evidence type="ECO:0000313" key="1">
    <source>
        <dbReference type="EMBL" id="KAK2970490.1"/>
    </source>
</evidence>
<accession>A0AA88QWA4</accession>
<comment type="caution">
    <text evidence="1">The sequence shown here is derived from an EMBL/GenBank/DDBJ whole genome shotgun (WGS) entry which is preliminary data.</text>
</comment>
<dbReference type="GO" id="GO:0016787">
    <property type="term" value="F:hydrolase activity"/>
    <property type="evidence" value="ECO:0007669"/>
    <property type="project" value="TreeGrafter"/>
</dbReference>
<reference evidence="1" key="1">
    <citation type="submission" date="2022-12" db="EMBL/GenBank/DDBJ databases">
        <title>Draft genome assemblies for two species of Escallonia (Escalloniales).</title>
        <authorList>
            <person name="Chanderbali A."/>
            <person name="Dervinis C."/>
            <person name="Anghel I."/>
            <person name="Soltis D."/>
            <person name="Soltis P."/>
            <person name="Zapata F."/>
        </authorList>
    </citation>
    <scope>NUCLEOTIDE SEQUENCE</scope>
    <source>
        <strain evidence="1">UCBG92.1500</strain>
        <tissue evidence="1">Leaf</tissue>
    </source>
</reference>
<dbReference type="EMBL" id="JAVXUO010002708">
    <property type="protein sequence ID" value="KAK2970490.1"/>
    <property type="molecule type" value="Genomic_DNA"/>
</dbReference>
<dbReference type="InterPro" id="IPR011042">
    <property type="entry name" value="6-blade_b-propeller_TolB-like"/>
</dbReference>
<dbReference type="PANTHER" id="PTHR10426:SF79">
    <property type="entry name" value="PROTEIN STRICTOSIDINE SYNTHASE-LIKE 2"/>
    <property type="match status" value="1"/>
</dbReference>
<dbReference type="Pfam" id="PF20067">
    <property type="entry name" value="SSL_N"/>
    <property type="match status" value="1"/>
</dbReference>
<dbReference type="SUPFAM" id="SSF63829">
    <property type="entry name" value="Calcium-dependent phosphotriesterase"/>
    <property type="match status" value="1"/>
</dbReference>
<sequence length="206" mass="22684">MSSNKVFLITASTIIFISTLLSVDYFRLLSHHSDAEKSSDSEFQHWEVIPVVGAVGPESFTFDPSGDGPYTGVSDGRIIKWQEHERRWIDFAVTSPVRDGCDGSRGTEHICGRPLGLAFDENTGDLYIADAYLGLLVVGGYGGLATKVATQAQGVPFRFTNGLDIHPSNGVVYFTDSSSSYQRRYALYFSVNPTFLSFNECLLMKT</sequence>
<organism evidence="1 2">
    <name type="scientific">Escallonia rubra</name>
    <dbReference type="NCBI Taxonomy" id="112253"/>
    <lineage>
        <taxon>Eukaryota</taxon>
        <taxon>Viridiplantae</taxon>
        <taxon>Streptophyta</taxon>
        <taxon>Embryophyta</taxon>
        <taxon>Tracheophyta</taxon>
        <taxon>Spermatophyta</taxon>
        <taxon>Magnoliopsida</taxon>
        <taxon>eudicotyledons</taxon>
        <taxon>Gunneridae</taxon>
        <taxon>Pentapetalae</taxon>
        <taxon>asterids</taxon>
        <taxon>campanulids</taxon>
        <taxon>Escalloniales</taxon>
        <taxon>Escalloniaceae</taxon>
        <taxon>Escallonia</taxon>
    </lineage>
</organism>
<dbReference type="GO" id="GO:0012505">
    <property type="term" value="C:endomembrane system"/>
    <property type="evidence" value="ECO:0007669"/>
    <property type="project" value="TreeGrafter"/>
</dbReference>
<evidence type="ECO:0000313" key="2">
    <source>
        <dbReference type="Proteomes" id="UP001187471"/>
    </source>
</evidence>
<evidence type="ECO:0008006" key="3">
    <source>
        <dbReference type="Google" id="ProtNLM"/>
    </source>
</evidence>
<gene>
    <name evidence="1" type="ORF">RJ640_023673</name>
</gene>
<dbReference type="Proteomes" id="UP001187471">
    <property type="component" value="Unassembled WGS sequence"/>
</dbReference>
<name>A0AA88QWA4_9ASTE</name>
<proteinExistence type="predicted"/>
<protein>
    <recommendedName>
        <fullName evidence="3">Strictosidine synthase</fullName>
    </recommendedName>
</protein>